<proteinExistence type="predicted"/>
<dbReference type="EMBL" id="MN739193">
    <property type="protein sequence ID" value="QHS92890.1"/>
    <property type="molecule type" value="Genomic_DNA"/>
</dbReference>
<reference evidence="1" key="1">
    <citation type="journal article" date="2020" name="Nature">
        <title>Giant virus diversity and host interactions through global metagenomics.</title>
        <authorList>
            <person name="Schulz F."/>
            <person name="Roux S."/>
            <person name="Paez-Espino D."/>
            <person name="Jungbluth S."/>
            <person name="Walsh D.A."/>
            <person name="Denef V.J."/>
            <person name="McMahon K.D."/>
            <person name="Konstantinidis K.T."/>
            <person name="Eloe-Fadrosh E.A."/>
            <person name="Kyrpides N.C."/>
            <person name="Woyke T."/>
        </authorList>
    </citation>
    <scope>NUCLEOTIDE SEQUENCE</scope>
    <source>
        <strain evidence="1">GVMAG-M-3300017651-5</strain>
    </source>
</reference>
<organism evidence="1">
    <name type="scientific">viral metagenome</name>
    <dbReference type="NCBI Taxonomy" id="1070528"/>
    <lineage>
        <taxon>unclassified sequences</taxon>
        <taxon>metagenomes</taxon>
        <taxon>organismal metagenomes</taxon>
    </lineage>
</organism>
<evidence type="ECO:0000313" key="1">
    <source>
        <dbReference type="EMBL" id="QHS92890.1"/>
    </source>
</evidence>
<dbReference type="AlphaFoldDB" id="A0A6C0BLH7"/>
<name>A0A6C0BLH7_9ZZZZ</name>
<sequence length="30" mass="3551">MRGFSHDRSMCKIDVVYYWDVDVMIKVISG</sequence>
<protein>
    <submittedName>
        <fullName evidence="1">Uncharacterized protein</fullName>
    </submittedName>
</protein>
<accession>A0A6C0BLH7</accession>